<dbReference type="Gene3D" id="1.20.1250.20">
    <property type="entry name" value="MFS general substrate transporter like domains"/>
    <property type="match status" value="2"/>
</dbReference>
<feature type="transmembrane region" description="Helical" evidence="6">
    <location>
        <begin position="138"/>
        <end position="160"/>
    </location>
</feature>
<feature type="transmembrane region" description="Helical" evidence="6">
    <location>
        <begin position="344"/>
        <end position="361"/>
    </location>
</feature>
<keyword evidence="2" id="KW-0813">Transport</keyword>
<dbReference type="FunFam" id="1.20.1250.20:FF:000034">
    <property type="entry name" value="MFS general substrate transporter"/>
    <property type="match status" value="1"/>
</dbReference>
<dbReference type="PANTHER" id="PTHR43791:SF53">
    <property type="entry name" value="MAJOR FACILITATOR SUPERFAMILY (MFS) PROFILE DOMAIN-CONTAINING PROTEIN"/>
    <property type="match status" value="1"/>
</dbReference>
<evidence type="ECO:0000256" key="4">
    <source>
        <dbReference type="ARBA" id="ARBA00022989"/>
    </source>
</evidence>
<sequence>MEKSHYTSKFDHFHPVELSSEVPSSDVEVAWTEEEETAVRRKIDYHVVPVVTLLYLLCFIDRANIGNARVVGMGKDLRLVGYKFNWALTVFYIIYIFVEVPSNIVLKRIGARLWIPFLVFGFGAISIGTAFVKNFDSLMVVRAFLGLVEGGTMPGISFFLSTFYKREELLFRIGMFVSGSSMAGAFGGLLATGLSKIPQWGVGSATLHTWQNIFFFEGLLTMVVALFAPLFMPDRPETCKFLTDRERMIAAERLVREHKANPHENVKAKHVKMAIFNIQNTICALGFICVNVSVQSISLFMPTILKDMGYSPIQSQLHSVPPYITACAVSILIAWISDRTRRRGIYLAGFAMLAVVGFVILRNSNNLHAKYMAVFFVAIGAFPGGPGYLSWALNSKIFFPCPRRWSGEDANDYRFRWSGSTFCNECVCCIGRHVGCSSCDVGTIRSTLSPSIANHDRRWTYVDKDKPKYSTGHTINLSAQITCAGLAILGIFYCLYENKARSSGKRDHRTRGLTEAEIVDLGYKDPTFRYIS</sequence>
<keyword evidence="4 6" id="KW-1133">Transmembrane helix</keyword>
<dbReference type="OrthoDB" id="9971669at2759"/>
<feature type="transmembrane region" description="Helical" evidence="6">
    <location>
        <begin position="320"/>
        <end position="337"/>
    </location>
</feature>
<evidence type="ECO:0000256" key="1">
    <source>
        <dbReference type="ARBA" id="ARBA00004141"/>
    </source>
</evidence>
<evidence type="ECO:0000256" key="2">
    <source>
        <dbReference type="ARBA" id="ARBA00022448"/>
    </source>
</evidence>
<comment type="caution">
    <text evidence="8">The sequence shown here is derived from an EMBL/GenBank/DDBJ whole genome shotgun (WGS) entry which is preliminary data.</text>
</comment>
<gene>
    <name evidence="8" type="ORF">EJ08DRAFT_239138</name>
</gene>
<protein>
    <submittedName>
        <fullName evidence="8">MFS general substrate transporter</fullName>
    </submittedName>
</protein>
<feature type="transmembrane region" description="Helical" evidence="6">
    <location>
        <begin position="47"/>
        <end position="65"/>
    </location>
</feature>
<dbReference type="EMBL" id="MU007038">
    <property type="protein sequence ID" value="KAF2430599.1"/>
    <property type="molecule type" value="Genomic_DNA"/>
</dbReference>
<proteinExistence type="predicted"/>
<feature type="transmembrane region" description="Helical" evidence="6">
    <location>
        <begin position="85"/>
        <end position="106"/>
    </location>
</feature>
<feature type="transmembrane region" description="Helical" evidence="6">
    <location>
        <begin position="213"/>
        <end position="232"/>
    </location>
</feature>
<feature type="transmembrane region" description="Helical" evidence="6">
    <location>
        <begin position="477"/>
        <end position="496"/>
    </location>
</feature>
<name>A0A9P4NR72_9PEZI</name>
<organism evidence="8 9">
    <name type="scientific">Tothia fuscella</name>
    <dbReference type="NCBI Taxonomy" id="1048955"/>
    <lineage>
        <taxon>Eukaryota</taxon>
        <taxon>Fungi</taxon>
        <taxon>Dikarya</taxon>
        <taxon>Ascomycota</taxon>
        <taxon>Pezizomycotina</taxon>
        <taxon>Dothideomycetes</taxon>
        <taxon>Pleosporomycetidae</taxon>
        <taxon>Venturiales</taxon>
        <taxon>Cylindrosympodiaceae</taxon>
        <taxon>Tothia</taxon>
    </lineage>
</organism>
<dbReference type="SUPFAM" id="SSF103473">
    <property type="entry name" value="MFS general substrate transporter"/>
    <property type="match status" value="1"/>
</dbReference>
<evidence type="ECO:0000256" key="3">
    <source>
        <dbReference type="ARBA" id="ARBA00022692"/>
    </source>
</evidence>
<dbReference type="InterPro" id="IPR011701">
    <property type="entry name" value="MFS"/>
</dbReference>
<keyword evidence="3 6" id="KW-0812">Transmembrane</keyword>
<evidence type="ECO:0000256" key="5">
    <source>
        <dbReference type="ARBA" id="ARBA00023136"/>
    </source>
</evidence>
<dbReference type="Pfam" id="PF07690">
    <property type="entry name" value="MFS_1"/>
    <property type="match status" value="1"/>
</dbReference>
<evidence type="ECO:0000313" key="9">
    <source>
        <dbReference type="Proteomes" id="UP000800235"/>
    </source>
</evidence>
<evidence type="ECO:0000259" key="7">
    <source>
        <dbReference type="PROSITE" id="PS50850"/>
    </source>
</evidence>
<keyword evidence="9" id="KW-1185">Reference proteome</keyword>
<dbReference type="PANTHER" id="PTHR43791">
    <property type="entry name" value="PERMEASE-RELATED"/>
    <property type="match status" value="1"/>
</dbReference>
<feature type="transmembrane region" description="Helical" evidence="6">
    <location>
        <begin position="169"/>
        <end position="193"/>
    </location>
</feature>
<dbReference type="InterPro" id="IPR036259">
    <property type="entry name" value="MFS_trans_sf"/>
</dbReference>
<dbReference type="GO" id="GO:0016020">
    <property type="term" value="C:membrane"/>
    <property type="evidence" value="ECO:0007669"/>
    <property type="project" value="UniProtKB-SubCell"/>
</dbReference>
<keyword evidence="5 6" id="KW-0472">Membrane</keyword>
<reference evidence="8" key="1">
    <citation type="journal article" date="2020" name="Stud. Mycol.">
        <title>101 Dothideomycetes genomes: a test case for predicting lifestyles and emergence of pathogens.</title>
        <authorList>
            <person name="Haridas S."/>
            <person name="Albert R."/>
            <person name="Binder M."/>
            <person name="Bloem J."/>
            <person name="Labutti K."/>
            <person name="Salamov A."/>
            <person name="Andreopoulos B."/>
            <person name="Baker S."/>
            <person name="Barry K."/>
            <person name="Bills G."/>
            <person name="Bluhm B."/>
            <person name="Cannon C."/>
            <person name="Castanera R."/>
            <person name="Culley D."/>
            <person name="Daum C."/>
            <person name="Ezra D."/>
            <person name="Gonzalez J."/>
            <person name="Henrissat B."/>
            <person name="Kuo A."/>
            <person name="Liang C."/>
            <person name="Lipzen A."/>
            <person name="Lutzoni F."/>
            <person name="Magnuson J."/>
            <person name="Mondo S."/>
            <person name="Nolan M."/>
            <person name="Ohm R."/>
            <person name="Pangilinan J."/>
            <person name="Park H.-J."/>
            <person name="Ramirez L."/>
            <person name="Alfaro M."/>
            <person name="Sun H."/>
            <person name="Tritt A."/>
            <person name="Yoshinaga Y."/>
            <person name="Zwiers L.-H."/>
            <person name="Turgeon B."/>
            <person name="Goodwin S."/>
            <person name="Spatafora J."/>
            <person name="Crous P."/>
            <person name="Grigoriev I."/>
        </authorList>
    </citation>
    <scope>NUCLEOTIDE SEQUENCE</scope>
    <source>
        <strain evidence="8">CBS 130266</strain>
    </source>
</reference>
<feature type="transmembrane region" description="Helical" evidence="6">
    <location>
        <begin position="113"/>
        <end position="132"/>
    </location>
</feature>
<feature type="domain" description="Major facilitator superfamily (MFS) profile" evidence="7">
    <location>
        <begin position="47"/>
        <end position="532"/>
    </location>
</feature>
<dbReference type="GO" id="GO:0022857">
    <property type="term" value="F:transmembrane transporter activity"/>
    <property type="evidence" value="ECO:0007669"/>
    <property type="project" value="InterPro"/>
</dbReference>
<dbReference type="Proteomes" id="UP000800235">
    <property type="component" value="Unassembled WGS sequence"/>
</dbReference>
<comment type="subcellular location">
    <subcellularLocation>
        <location evidence="1">Membrane</location>
        <topology evidence="1">Multi-pass membrane protein</topology>
    </subcellularLocation>
</comment>
<dbReference type="InterPro" id="IPR020846">
    <property type="entry name" value="MFS_dom"/>
</dbReference>
<dbReference type="PROSITE" id="PS50850">
    <property type="entry name" value="MFS"/>
    <property type="match status" value="1"/>
</dbReference>
<evidence type="ECO:0000256" key="6">
    <source>
        <dbReference type="SAM" id="Phobius"/>
    </source>
</evidence>
<feature type="transmembrane region" description="Helical" evidence="6">
    <location>
        <begin position="282"/>
        <end position="300"/>
    </location>
</feature>
<dbReference type="AlphaFoldDB" id="A0A9P4NR72"/>
<evidence type="ECO:0000313" key="8">
    <source>
        <dbReference type="EMBL" id="KAF2430599.1"/>
    </source>
</evidence>
<accession>A0A9P4NR72</accession>